<evidence type="ECO:0000259" key="7">
    <source>
        <dbReference type="Pfam" id="PF19290"/>
    </source>
</evidence>
<keyword evidence="3" id="KW-0378">Hydrolase</keyword>
<dbReference type="GO" id="GO:0006508">
    <property type="term" value="P:proteolysis"/>
    <property type="evidence" value="ECO:0007669"/>
    <property type="project" value="UniProtKB-KW"/>
</dbReference>
<dbReference type="PANTHER" id="PTHR30624">
    <property type="entry name" value="UNCHARACTERIZED PROTEIN TLDD AND PMBA"/>
    <property type="match status" value="1"/>
</dbReference>
<keyword evidence="4" id="KW-0482">Metalloprotease</keyword>
<dbReference type="InterPro" id="IPR025502">
    <property type="entry name" value="TldD"/>
</dbReference>
<dbReference type="PIRSF" id="PIRSF004919">
    <property type="entry name" value="TldD"/>
    <property type="match status" value="1"/>
</dbReference>
<feature type="domain" description="Metalloprotease TldD/E C-terminal" evidence="6">
    <location>
        <begin position="226"/>
        <end position="458"/>
    </location>
</feature>
<dbReference type="Pfam" id="PF19289">
    <property type="entry name" value="PmbA_TldD_3rd"/>
    <property type="match status" value="1"/>
</dbReference>
<dbReference type="SUPFAM" id="SSF111283">
    <property type="entry name" value="Putative modulator of DNA gyrase, PmbA/TldD"/>
    <property type="match status" value="1"/>
</dbReference>
<dbReference type="InterPro" id="IPR002510">
    <property type="entry name" value="Metalloprtase-TldD/E_N"/>
</dbReference>
<evidence type="ECO:0000256" key="2">
    <source>
        <dbReference type="ARBA" id="ARBA00022670"/>
    </source>
</evidence>
<feature type="domain" description="Metalloprotease TldD/E N-terminal" evidence="5">
    <location>
        <begin position="22"/>
        <end position="85"/>
    </location>
</feature>
<sequence length="462" mass="48882">MLHPTLIENILTAALATGGDFAEVFIEDRTASSLEMIGGVVEQALGGRDYGVGIRVLNGVFAVYAYTNDCSSGNLMKVASSAAQAIRGQAKDISIDLRKSTFVNQHPILVPPNEVKKNRKIEWMRQAHLAAKEYNPVIAQTSVSLYNWVQNVCIANSEGLFVEDQRTYGRMMISAIAESGGIKQTGYVGPGAHAGLEFIESMDIRGCAREASRIATTMVGAAYAPSGKLPVIIDNAFGGVLFHEACGHGLEATAVAKKASVFADKLGEQVASPLVTAIDDGTIPNAWGSLNIDDEGAPTQRNVLIENGVLKGYLIDKLGGRKMGMPSTGSGRRQSYQFAPTSRMNNTYIAAGSSSPEEIIANTEYGLYAKTMGGGSVNTATGEFNFAVNEGYMVRNGKIEEPVKGATLIGKGIDILQKIDMVGNNLDHGQGMCGSLSGSIPVNCGQPMVRVSSMTVGGRKGE</sequence>
<dbReference type="InterPro" id="IPR036059">
    <property type="entry name" value="TldD/PmbA_sf"/>
</dbReference>
<dbReference type="Proteomes" id="UP000552038">
    <property type="component" value="Unassembled WGS sequence"/>
</dbReference>
<dbReference type="InterPro" id="IPR035068">
    <property type="entry name" value="TldD/PmbA_N"/>
</dbReference>
<evidence type="ECO:0000259" key="6">
    <source>
        <dbReference type="Pfam" id="PF19289"/>
    </source>
</evidence>
<dbReference type="GO" id="GO:0008237">
    <property type="term" value="F:metallopeptidase activity"/>
    <property type="evidence" value="ECO:0007669"/>
    <property type="project" value="UniProtKB-KW"/>
</dbReference>
<dbReference type="Pfam" id="PF01523">
    <property type="entry name" value="PmbA_TldD_1st"/>
    <property type="match status" value="1"/>
</dbReference>
<dbReference type="InterPro" id="IPR045570">
    <property type="entry name" value="Metalloprtase-TldD/E_cen_dom"/>
</dbReference>
<name>A0AAP7DHT4_PAEAL</name>
<evidence type="ECO:0000256" key="1">
    <source>
        <dbReference type="ARBA" id="ARBA00005836"/>
    </source>
</evidence>
<dbReference type="AlphaFoldDB" id="A0AAP7DHT4"/>
<comment type="caution">
    <text evidence="8">The sequence shown here is derived from an EMBL/GenBank/DDBJ whole genome shotgun (WGS) entry which is preliminary data.</text>
</comment>
<dbReference type="EMBL" id="JABFOR010000005">
    <property type="protein sequence ID" value="NOJ70150.1"/>
    <property type="molecule type" value="Genomic_DNA"/>
</dbReference>
<evidence type="ECO:0000313" key="8">
    <source>
        <dbReference type="EMBL" id="NOJ70150.1"/>
    </source>
</evidence>
<feature type="domain" description="Metalloprotease TldD/E central" evidence="7">
    <location>
        <begin position="111"/>
        <end position="218"/>
    </location>
</feature>
<evidence type="ECO:0000313" key="9">
    <source>
        <dbReference type="Proteomes" id="UP000552038"/>
    </source>
</evidence>
<accession>A0AAP7DHT4</accession>
<dbReference type="PANTHER" id="PTHR30624:SF4">
    <property type="entry name" value="METALLOPROTEASE TLDD"/>
    <property type="match status" value="1"/>
</dbReference>
<reference evidence="8 9" key="1">
    <citation type="submission" date="2020-05" db="EMBL/GenBank/DDBJ databases">
        <title>Whole genome sequencing and identification of novel metabolites from Paenibacillus alvei strain JR949.</title>
        <authorList>
            <person name="Rajendhran J."/>
            <person name="Sree Pranav P."/>
            <person name="Mahalakshmi B."/>
            <person name="Karthikeyan R."/>
        </authorList>
    </citation>
    <scope>NUCLEOTIDE SEQUENCE [LARGE SCALE GENOMIC DNA]</scope>
    <source>
        <strain evidence="8 9">JR949</strain>
    </source>
</reference>
<comment type="similarity">
    <text evidence="1">Belongs to the peptidase U62 family.</text>
</comment>
<dbReference type="InterPro" id="IPR051463">
    <property type="entry name" value="Peptidase_U62_metallo"/>
</dbReference>
<evidence type="ECO:0000256" key="4">
    <source>
        <dbReference type="ARBA" id="ARBA00023049"/>
    </source>
</evidence>
<dbReference type="GO" id="GO:0005829">
    <property type="term" value="C:cytosol"/>
    <property type="evidence" value="ECO:0007669"/>
    <property type="project" value="TreeGrafter"/>
</dbReference>
<keyword evidence="2" id="KW-0645">Protease</keyword>
<protein>
    <submittedName>
        <fullName evidence="8">TldD/PmbA family protein</fullName>
    </submittedName>
</protein>
<proteinExistence type="inferred from homology"/>
<organism evidence="8 9">
    <name type="scientific">Paenibacillus alvei</name>
    <name type="common">Bacillus alvei</name>
    <dbReference type="NCBI Taxonomy" id="44250"/>
    <lineage>
        <taxon>Bacteria</taxon>
        <taxon>Bacillati</taxon>
        <taxon>Bacillota</taxon>
        <taxon>Bacilli</taxon>
        <taxon>Bacillales</taxon>
        <taxon>Paenibacillaceae</taxon>
        <taxon>Paenibacillus</taxon>
    </lineage>
</organism>
<dbReference type="Pfam" id="PF19290">
    <property type="entry name" value="PmbA_TldD_2nd"/>
    <property type="match status" value="1"/>
</dbReference>
<evidence type="ECO:0000259" key="5">
    <source>
        <dbReference type="Pfam" id="PF01523"/>
    </source>
</evidence>
<dbReference type="InterPro" id="IPR045569">
    <property type="entry name" value="Metalloprtase-TldD/E_C"/>
</dbReference>
<dbReference type="RefSeq" id="WP_163976286.1">
    <property type="nucleotide sequence ID" value="NZ_JABFOR010000005.1"/>
</dbReference>
<evidence type="ECO:0000256" key="3">
    <source>
        <dbReference type="ARBA" id="ARBA00022801"/>
    </source>
</evidence>
<gene>
    <name evidence="8" type="ORF">HMI46_06245</name>
</gene>
<dbReference type="Gene3D" id="3.30.2290.10">
    <property type="entry name" value="PmbA/TldD superfamily"/>
    <property type="match status" value="1"/>
</dbReference>